<feature type="binding site" evidence="13">
    <location>
        <position position="280"/>
    </location>
    <ligand>
        <name>NADPH</name>
        <dbReference type="ChEBI" id="CHEBI:57783"/>
    </ligand>
</feature>
<dbReference type="Gene3D" id="3.40.50.720">
    <property type="entry name" value="NAD(P)-binding Rossmann-like Domain"/>
    <property type="match status" value="1"/>
</dbReference>
<keyword evidence="21" id="KW-1185">Reference proteome</keyword>
<feature type="binding site" evidence="13">
    <location>
        <position position="256"/>
    </location>
    <ligand>
        <name>sn-glycerol 3-phosphate</name>
        <dbReference type="ChEBI" id="CHEBI:57597"/>
    </ligand>
</feature>
<evidence type="ECO:0000256" key="10">
    <source>
        <dbReference type="ARBA" id="ARBA00066687"/>
    </source>
</evidence>
<comment type="pathway">
    <text evidence="13">Membrane lipid metabolism; glycerophospholipid metabolism.</text>
</comment>
<evidence type="ECO:0000256" key="13">
    <source>
        <dbReference type="HAMAP-Rule" id="MF_00394"/>
    </source>
</evidence>
<feature type="binding site" evidence="13">
    <location>
        <position position="139"/>
    </location>
    <ligand>
        <name>sn-glycerol 3-phosphate</name>
        <dbReference type="ChEBI" id="CHEBI:57597"/>
    </ligand>
</feature>
<keyword evidence="13" id="KW-0547">Nucleotide-binding</keyword>
<keyword evidence="2 13" id="KW-0444">Lipid biosynthesis</keyword>
<feature type="binding site" evidence="13">
    <location>
        <position position="49"/>
    </location>
    <ligand>
        <name>NADPH</name>
        <dbReference type="ChEBI" id="CHEBI:57783"/>
    </ligand>
</feature>
<dbReference type="GO" id="GO:0046167">
    <property type="term" value="P:glycerol-3-phosphate biosynthetic process"/>
    <property type="evidence" value="ECO:0007669"/>
    <property type="project" value="UniProtKB-UniRule"/>
</dbReference>
<feature type="binding site" evidence="13">
    <location>
        <position position="245"/>
    </location>
    <ligand>
        <name>sn-glycerol 3-phosphate</name>
        <dbReference type="ChEBI" id="CHEBI:57597"/>
    </ligand>
</feature>
<comment type="subcellular location">
    <subcellularLocation>
        <location evidence="13">Cytoplasm</location>
    </subcellularLocation>
</comment>
<feature type="active site" description="Proton acceptor" evidence="13 14">
    <location>
        <position position="192"/>
    </location>
</feature>
<feature type="binding site" evidence="16">
    <location>
        <position position="256"/>
    </location>
    <ligand>
        <name>NAD(+)</name>
        <dbReference type="ChEBI" id="CHEBI:57540"/>
    </ligand>
</feature>
<dbReference type="PIRSF" id="PIRSF000114">
    <property type="entry name" value="Glycerol-3-P_dh"/>
    <property type="match status" value="1"/>
</dbReference>
<dbReference type="PROSITE" id="PS00957">
    <property type="entry name" value="NAD_G3PDH"/>
    <property type="match status" value="1"/>
</dbReference>
<keyword evidence="6 13" id="KW-0443">Lipid metabolism</keyword>
<evidence type="ECO:0000259" key="18">
    <source>
        <dbReference type="Pfam" id="PF01210"/>
    </source>
</evidence>
<evidence type="ECO:0000256" key="4">
    <source>
        <dbReference type="ARBA" id="ARBA00023002"/>
    </source>
</evidence>
<evidence type="ECO:0000256" key="1">
    <source>
        <dbReference type="ARBA" id="ARBA00011009"/>
    </source>
</evidence>
<dbReference type="FunFam" id="3.40.50.720:FF:000019">
    <property type="entry name" value="Glycerol-3-phosphate dehydrogenase [NAD(P)+]"/>
    <property type="match status" value="1"/>
</dbReference>
<keyword evidence="3 13" id="KW-0521">NADP</keyword>
<proteinExistence type="inferred from homology"/>
<evidence type="ECO:0000256" key="15">
    <source>
        <dbReference type="PIRSR" id="PIRSR000114-2"/>
    </source>
</evidence>
<feature type="binding site" evidence="13">
    <location>
        <position position="106"/>
    </location>
    <ligand>
        <name>NADPH</name>
        <dbReference type="ChEBI" id="CHEBI:57783"/>
    </ligand>
</feature>
<dbReference type="GO" id="GO:0005975">
    <property type="term" value="P:carbohydrate metabolic process"/>
    <property type="evidence" value="ECO:0007669"/>
    <property type="project" value="InterPro"/>
</dbReference>
<dbReference type="GO" id="GO:0051287">
    <property type="term" value="F:NAD binding"/>
    <property type="evidence" value="ECO:0007669"/>
    <property type="project" value="InterPro"/>
</dbReference>
<evidence type="ECO:0000256" key="14">
    <source>
        <dbReference type="PIRSR" id="PIRSR000114-1"/>
    </source>
</evidence>
<dbReference type="EMBL" id="CP063849">
    <property type="protein sequence ID" value="QOY88089.1"/>
    <property type="molecule type" value="Genomic_DNA"/>
</dbReference>
<dbReference type="NCBIfam" id="NF000942">
    <property type="entry name" value="PRK00094.1-4"/>
    <property type="match status" value="1"/>
</dbReference>
<keyword evidence="5 13" id="KW-0520">NAD</keyword>
<evidence type="ECO:0000313" key="21">
    <source>
        <dbReference type="Proteomes" id="UP000593892"/>
    </source>
</evidence>
<dbReference type="GO" id="GO:0005829">
    <property type="term" value="C:cytosol"/>
    <property type="evidence" value="ECO:0007669"/>
    <property type="project" value="TreeGrafter"/>
</dbReference>
<feature type="binding site" evidence="13">
    <location>
        <position position="11"/>
    </location>
    <ligand>
        <name>NADPH</name>
        <dbReference type="ChEBI" id="CHEBI:57783"/>
    </ligand>
</feature>
<name>A0A7S7SKA5_PALFE</name>
<dbReference type="PANTHER" id="PTHR11728">
    <property type="entry name" value="GLYCEROL-3-PHOSPHATE DEHYDROGENASE"/>
    <property type="match status" value="1"/>
</dbReference>
<feature type="binding site" evidence="16">
    <location>
        <position position="141"/>
    </location>
    <ligand>
        <name>NAD(+)</name>
        <dbReference type="ChEBI" id="CHEBI:57540"/>
    </ligand>
</feature>
<comment type="catalytic activity">
    <reaction evidence="13">
        <text>sn-glycerol 3-phosphate + NAD(+) = dihydroxyacetone phosphate + NADH + H(+)</text>
        <dbReference type="Rhea" id="RHEA:11092"/>
        <dbReference type="ChEBI" id="CHEBI:15378"/>
        <dbReference type="ChEBI" id="CHEBI:57540"/>
        <dbReference type="ChEBI" id="CHEBI:57597"/>
        <dbReference type="ChEBI" id="CHEBI:57642"/>
        <dbReference type="ChEBI" id="CHEBI:57945"/>
        <dbReference type="EC" id="1.1.1.94"/>
    </reaction>
</comment>
<dbReference type="Pfam" id="PF01210">
    <property type="entry name" value="NAD_Gly3P_dh_N"/>
    <property type="match status" value="1"/>
</dbReference>
<evidence type="ECO:0000259" key="19">
    <source>
        <dbReference type="Pfam" id="PF07479"/>
    </source>
</evidence>
<dbReference type="UniPathway" id="UPA00940"/>
<dbReference type="InterPro" id="IPR008927">
    <property type="entry name" value="6-PGluconate_DH-like_C_sf"/>
</dbReference>
<evidence type="ECO:0000256" key="9">
    <source>
        <dbReference type="ARBA" id="ARBA00052716"/>
    </source>
</evidence>
<dbReference type="InterPro" id="IPR013328">
    <property type="entry name" value="6PGD_dom2"/>
</dbReference>
<feature type="binding site" evidence="13">
    <location>
        <position position="255"/>
    </location>
    <ligand>
        <name>sn-glycerol 3-phosphate</name>
        <dbReference type="ChEBI" id="CHEBI:57597"/>
    </ligand>
</feature>
<evidence type="ECO:0000256" key="5">
    <source>
        <dbReference type="ARBA" id="ARBA00023027"/>
    </source>
</evidence>
<evidence type="ECO:0000313" key="20">
    <source>
        <dbReference type="EMBL" id="QOY88089.1"/>
    </source>
</evidence>
<feature type="domain" description="Glycerol-3-phosphate dehydrogenase NAD-dependent N-terminal" evidence="18">
    <location>
        <begin position="4"/>
        <end position="161"/>
    </location>
</feature>
<keyword evidence="7 13" id="KW-0594">Phospholipid biosynthesis</keyword>
<dbReference type="GO" id="GO:0046168">
    <property type="term" value="P:glycerol-3-phosphate catabolic process"/>
    <property type="evidence" value="ECO:0007669"/>
    <property type="project" value="InterPro"/>
</dbReference>
<accession>A0A7S7SKA5</accession>
<dbReference type="NCBIfam" id="NF000940">
    <property type="entry name" value="PRK00094.1-2"/>
    <property type="match status" value="1"/>
</dbReference>
<dbReference type="Pfam" id="PF07479">
    <property type="entry name" value="NAD_Gly3P_dh_C"/>
    <property type="match status" value="1"/>
</dbReference>
<evidence type="ECO:0000256" key="7">
    <source>
        <dbReference type="ARBA" id="ARBA00023209"/>
    </source>
</evidence>
<dbReference type="KEGG" id="pfer:IRI77_36035"/>
<reference evidence="20 21" key="1">
    <citation type="submission" date="2020-10" db="EMBL/GenBank/DDBJ databases">
        <title>Complete genome sequence of Paludibaculum fermentans P105T, a facultatively anaerobic acidobacterium capable of dissimilatory Fe(III) reduction.</title>
        <authorList>
            <person name="Dedysh S.N."/>
            <person name="Beletsky A.V."/>
            <person name="Kulichevskaya I.S."/>
            <person name="Mardanov A.V."/>
            <person name="Ravin N.V."/>
        </authorList>
    </citation>
    <scope>NUCLEOTIDE SEQUENCE [LARGE SCALE GENOMIC DNA]</scope>
    <source>
        <strain evidence="20 21">P105</strain>
    </source>
</reference>
<feature type="binding site" evidence="16">
    <location>
        <begin position="8"/>
        <end position="13"/>
    </location>
    <ligand>
        <name>NAD(+)</name>
        <dbReference type="ChEBI" id="CHEBI:57540"/>
    </ligand>
</feature>
<evidence type="ECO:0000256" key="16">
    <source>
        <dbReference type="PIRSR" id="PIRSR000114-3"/>
    </source>
</evidence>
<comment type="similarity">
    <text evidence="1 13 17">Belongs to the NAD-dependent glycerol-3-phosphate dehydrogenase family.</text>
</comment>
<sequence length="332" mass="35473">MKDLAVIGGGSWGTALAIVLAPRFERVRLWVYEQDLAERMRTTRRNDIYLADNALPMNIEVLSDLQATAVGAEVLLGVMPSHHARKIYSQLLPVLHPDMLFVSATKGLENGSLARISEVIHEEIAPRFAPRIGVLSGPTFAKEVARREPAAIVIASQDAELAKTVQHAFSGPTLRLYTNSDPIGVEIGASLKNVIAIAAGVCAGLGLGANTMAALITRGLAEITRLAVAAGGESRTMAGLAGLGDLVLTCNGELSRNRTVGYQLGQGGKLEEILGGMRMVAEGVQTTYAAMDLSARLGVELPITRQMYAILREGKSPREGLHDLMDRSLKEE</sequence>
<feature type="binding site" evidence="13">
    <location>
        <position position="141"/>
    </location>
    <ligand>
        <name>NADPH</name>
        <dbReference type="ChEBI" id="CHEBI:57783"/>
    </ligand>
</feature>
<feature type="binding site" evidence="13">
    <location>
        <position position="12"/>
    </location>
    <ligand>
        <name>NADPH</name>
        <dbReference type="ChEBI" id="CHEBI:57783"/>
    </ligand>
</feature>
<feature type="binding site" evidence="13">
    <location>
        <position position="106"/>
    </location>
    <ligand>
        <name>sn-glycerol 3-phosphate</name>
        <dbReference type="ChEBI" id="CHEBI:57597"/>
    </ligand>
</feature>
<dbReference type="InterPro" id="IPR011128">
    <property type="entry name" value="G3P_DH_NAD-dep_N"/>
</dbReference>
<dbReference type="EC" id="1.1.1.94" evidence="10 13"/>
<feature type="binding site" evidence="13">
    <location>
        <position position="192"/>
    </location>
    <ligand>
        <name>sn-glycerol 3-phosphate</name>
        <dbReference type="ChEBI" id="CHEBI:57597"/>
    </ligand>
</feature>
<dbReference type="InterPro" id="IPR036291">
    <property type="entry name" value="NAD(P)-bd_dom_sf"/>
</dbReference>
<dbReference type="GO" id="GO:0006650">
    <property type="term" value="P:glycerophospholipid metabolic process"/>
    <property type="evidence" value="ECO:0007669"/>
    <property type="project" value="UniProtKB-UniRule"/>
</dbReference>
<protein>
    <recommendedName>
        <fullName evidence="11 13">Glycerol-3-phosphate dehydrogenase [NAD(P)+]</fullName>
        <ecNumber evidence="10 13">1.1.1.94</ecNumber>
    </recommendedName>
    <alternativeName>
        <fullName evidence="13">NAD(P)(+)-dependent glycerol-3-phosphate dehydrogenase</fullName>
    </alternativeName>
    <alternativeName>
        <fullName evidence="12 13">NAD(P)H-dependent dihydroxyacetone-phosphate reductase</fullName>
    </alternativeName>
</protein>
<comment type="caution">
    <text evidence="13">Lacks conserved residue(s) required for the propagation of feature annotation.</text>
</comment>
<organism evidence="20 21">
    <name type="scientific">Paludibaculum fermentans</name>
    <dbReference type="NCBI Taxonomy" id="1473598"/>
    <lineage>
        <taxon>Bacteria</taxon>
        <taxon>Pseudomonadati</taxon>
        <taxon>Acidobacteriota</taxon>
        <taxon>Terriglobia</taxon>
        <taxon>Bryobacterales</taxon>
        <taxon>Bryobacteraceae</taxon>
        <taxon>Paludibaculum</taxon>
    </lineage>
</organism>
<feature type="binding site" evidence="15">
    <location>
        <position position="106"/>
    </location>
    <ligand>
        <name>substrate</name>
    </ligand>
</feature>
<evidence type="ECO:0000256" key="2">
    <source>
        <dbReference type="ARBA" id="ARBA00022516"/>
    </source>
</evidence>
<feature type="binding site" evidence="13">
    <location>
        <position position="137"/>
    </location>
    <ligand>
        <name>sn-glycerol 3-phosphate</name>
        <dbReference type="ChEBI" id="CHEBI:57597"/>
    </ligand>
</feature>
<feature type="binding site" evidence="15">
    <location>
        <begin position="256"/>
        <end position="257"/>
    </location>
    <ligand>
        <name>substrate</name>
    </ligand>
</feature>
<dbReference type="AlphaFoldDB" id="A0A7S7SKA5"/>
<dbReference type="Proteomes" id="UP000593892">
    <property type="component" value="Chromosome"/>
</dbReference>
<evidence type="ECO:0000256" key="17">
    <source>
        <dbReference type="RuleBase" id="RU000437"/>
    </source>
</evidence>
<dbReference type="GO" id="GO:0047952">
    <property type="term" value="F:glycerol-3-phosphate dehydrogenase [NAD(P)+] activity"/>
    <property type="evidence" value="ECO:0007669"/>
    <property type="project" value="UniProtKB-UniRule"/>
</dbReference>
<feature type="domain" description="Glycerol-3-phosphate dehydrogenase NAD-dependent C-terminal" evidence="19">
    <location>
        <begin position="181"/>
        <end position="320"/>
    </location>
</feature>
<dbReference type="InterPro" id="IPR006109">
    <property type="entry name" value="G3P_DH_NAD-dep_C"/>
</dbReference>
<dbReference type="GO" id="GO:0008654">
    <property type="term" value="P:phospholipid biosynthetic process"/>
    <property type="evidence" value="ECO:0007669"/>
    <property type="project" value="UniProtKB-KW"/>
</dbReference>
<feature type="binding site" evidence="13">
    <location>
        <position position="282"/>
    </location>
    <ligand>
        <name>NADPH</name>
        <dbReference type="ChEBI" id="CHEBI:57783"/>
    </ligand>
</feature>
<comment type="catalytic activity">
    <reaction evidence="9">
        <text>sn-glycerol 3-phosphate + NADP(+) = dihydroxyacetone phosphate + NADPH + H(+)</text>
        <dbReference type="Rhea" id="RHEA:11096"/>
        <dbReference type="ChEBI" id="CHEBI:15378"/>
        <dbReference type="ChEBI" id="CHEBI:57597"/>
        <dbReference type="ChEBI" id="CHEBI:57642"/>
        <dbReference type="ChEBI" id="CHEBI:57783"/>
        <dbReference type="ChEBI" id="CHEBI:58349"/>
        <dbReference type="EC" id="1.1.1.94"/>
    </reaction>
    <physiologicalReaction direction="right-to-left" evidence="9">
        <dbReference type="Rhea" id="RHEA:11098"/>
    </physiologicalReaction>
</comment>
<evidence type="ECO:0000256" key="8">
    <source>
        <dbReference type="ARBA" id="ARBA00023264"/>
    </source>
</evidence>
<dbReference type="PRINTS" id="PR00077">
    <property type="entry name" value="GPDHDRGNASE"/>
</dbReference>
<evidence type="ECO:0000256" key="11">
    <source>
        <dbReference type="ARBA" id="ARBA00069372"/>
    </source>
</evidence>
<evidence type="ECO:0000256" key="6">
    <source>
        <dbReference type="ARBA" id="ARBA00023098"/>
    </source>
</evidence>
<dbReference type="InterPro" id="IPR006168">
    <property type="entry name" value="G3P_DH_NAD-dep"/>
</dbReference>
<dbReference type="FunFam" id="1.10.1040.10:FF:000001">
    <property type="entry name" value="Glycerol-3-phosphate dehydrogenase [NAD(P)+]"/>
    <property type="match status" value="1"/>
</dbReference>
<dbReference type="Gene3D" id="1.10.1040.10">
    <property type="entry name" value="N-(1-d-carboxylethyl)-l-norvaline Dehydrogenase, domain 2"/>
    <property type="match status" value="1"/>
</dbReference>
<keyword evidence="8 13" id="KW-1208">Phospholipid metabolism</keyword>
<dbReference type="SUPFAM" id="SSF48179">
    <property type="entry name" value="6-phosphogluconate dehydrogenase C-terminal domain-like"/>
    <property type="match status" value="1"/>
</dbReference>
<gene>
    <name evidence="13" type="primary">gpsA</name>
    <name evidence="20" type="ORF">IRI77_36035</name>
</gene>
<feature type="binding site" evidence="13">
    <location>
        <position position="257"/>
    </location>
    <ligand>
        <name>sn-glycerol 3-phosphate</name>
        <dbReference type="ChEBI" id="CHEBI:57597"/>
    </ligand>
</feature>
<keyword evidence="4 13" id="KW-0560">Oxidoreductase</keyword>
<dbReference type="PANTHER" id="PTHR11728:SF1">
    <property type="entry name" value="GLYCEROL-3-PHOSPHATE DEHYDROGENASE [NAD(+)] 2, CHLOROPLASTIC"/>
    <property type="match status" value="1"/>
</dbReference>
<comment type="function">
    <text evidence="13">Catalyzes the reduction of the glycolytic intermediate dihydroxyacetone phosphate (DHAP) to sn-glycerol 3-phosphate (G3P), the key precursor for phospholipid synthesis.</text>
</comment>
<feature type="binding site" evidence="13">
    <location>
        <position position="256"/>
    </location>
    <ligand>
        <name>NADPH</name>
        <dbReference type="ChEBI" id="CHEBI:57783"/>
    </ligand>
</feature>
<evidence type="ECO:0000256" key="12">
    <source>
        <dbReference type="ARBA" id="ARBA00080511"/>
    </source>
</evidence>
<dbReference type="SUPFAM" id="SSF51735">
    <property type="entry name" value="NAD(P)-binding Rossmann-fold domains"/>
    <property type="match status" value="1"/>
</dbReference>
<dbReference type="HAMAP" id="MF_00394">
    <property type="entry name" value="NAD_Glyc3P_dehydrog"/>
    <property type="match status" value="1"/>
</dbReference>
<dbReference type="RefSeq" id="WP_194449752.1">
    <property type="nucleotide sequence ID" value="NZ_CP063849.1"/>
</dbReference>
<keyword evidence="13" id="KW-0963">Cytoplasm</keyword>
<evidence type="ECO:0000256" key="3">
    <source>
        <dbReference type="ARBA" id="ARBA00022857"/>
    </source>
</evidence>